<keyword evidence="2" id="KW-1185">Reference proteome</keyword>
<dbReference type="Proteomes" id="UP000308600">
    <property type="component" value="Unassembled WGS sequence"/>
</dbReference>
<feature type="non-terminal residue" evidence="1">
    <location>
        <position position="1"/>
    </location>
</feature>
<organism evidence="1 2">
    <name type="scientific">Pluteus cervinus</name>
    <dbReference type="NCBI Taxonomy" id="181527"/>
    <lineage>
        <taxon>Eukaryota</taxon>
        <taxon>Fungi</taxon>
        <taxon>Dikarya</taxon>
        <taxon>Basidiomycota</taxon>
        <taxon>Agaricomycotina</taxon>
        <taxon>Agaricomycetes</taxon>
        <taxon>Agaricomycetidae</taxon>
        <taxon>Agaricales</taxon>
        <taxon>Pluteineae</taxon>
        <taxon>Pluteaceae</taxon>
        <taxon>Pluteus</taxon>
    </lineage>
</organism>
<evidence type="ECO:0000313" key="2">
    <source>
        <dbReference type="Proteomes" id="UP000308600"/>
    </source>
</evidence>
<reference evidence="1 2" key="1">
    <citation type="journal article" date="2019" name="Nat. Ecol. Evol.">
        <title>Megaphylogeny resolves global patterns of mushroom evolution.</title>
        <authorList>
            <person name="Varga T."/>
            <person name="Krizsan K."/>
            <person name="Foldi C."/>
            <person name="Dima B."/>
            <person name="Sanchez-Garcia M."/>
            <person name="Sanchez-Ramirez S."/>
            <person name="Szollosi G.J."/>
            <person name="Szarkandi J.G."/>
            <person name="Papp V."/>
            <person name="Albert L."/>
            <person name="Andreopoulos W."/>
            <person name="Angelini C."/>
            <person name="Antonin V."/>
            <person name="Barry K.W."/>
            <person name="Bougher N.L."/>
            <person name="Buchanan P."/>
            <person name="Buyck B."/>
            <person name="Bense V."/>
            <person name="Catcheside P."/>
            <person name="Chovatia M."/>
            <person name="Cooper J."/>
            <person name="Damon W."/>
            <person name="Desjardin D."/>
            <person name="Finy P."/>
            <person name="Geml J."/>
            <person name="Haridas S."/>
            <person name="Hughes K."/>
            <person name="Justo A."/>
            <person name="Karasinski D."/>
            <person name="Kautmanova I."/>
            <person name="Kiss B."/>
            <person name="Kocsube S."/>
            <person name="Kotiranta H."/>
            <person name="LaButti K.M."/>
            <person name="Lechner B.E."/>
            <person name="Liimatainen K."/>
            <person name="Lipzen A."/>
            <person name="Lukacs Z."/>
            <person name="Mihaltcheva S."/>
            <person name="Morgado L.N."/>
            <person name="Niskanen T."/>
            <person name="Noordeloos M.E."/>
            <person name="Ohm R.A."/>
            <person name="Ortiz-Santana B."/>
            <person name="Ovrebo C."/>
            <person name="Racz N."/>
            <person name="Riley R."/>
            <person name="Savchenko A."/>
            <person name="Shiryaev A."/>
            <person name="Soop K."/>
            <person name="Spirin V."/>
            <person name="Szebenyi C."/>
            <person name="Tomsovsky M."/>
            <person name="Tulloss R.E."/>
            <person name="Uehling J."/>
            <person name="Grigoriev I.V."/>
            <person name="Vagvolgyi C."/>
            <person name="Papp T."/>
            <person name="Martin F.M."/>
            <person name="Miettinen O."/>
            <person name="Hibbett D.S."/>
            <person name="Nagy L.G."/>
        </authorList>
    </citation>
    <scope>NUCLEOTIDE SEQUENCE [LARGE SCALE GENOMIC DNA]</scope>
    <source>
        <strain evidence="1 2">NL-1719</strain>
    </source>
</reference>
<dbReference type="EMBL" id="ML208428">
    <property type="protein sequence ID" value="TFK65699.1"/>
    <property type="molecule type" value="Genomic_DNA"/>
</dbReference>
<name>A0ACD3AK09_9AGAR</name>
<gene>
    <name evidence="1" type="ORF">BDN72DRAFT_772991</name>
</gene>
<accession>A0ACD3AK09</accession>
<sequence>VSPFCRYGCQEFESAHHIFVSCPHFHGMRAHAKMQLLAVEKRFTNCDNYYLLSSFVDDLSRDSHIWPSGSCYFYLGLIPEIVGIPGEFRALSESTKGQLVIAFHAVIHTLLCA</sequence>
<evidence type="ECO:0000313" key="1">
    <source>
        <dbReference type="EMBL" id="TFK65699.1"/>
    </source>
</evidence>
<protein>
    <submittedName>
        <fullName evidence="1">Uncharacterized protein</fullName>
    </submittedName>
</protein>
<proteinExistence type="predicted"/>